<dbReference type="EMBL" id="CP011856">
    <property type="protein sequence ID" value="AKM54367.1"/>
    <property type="molecule type" value="Genomic_DNA"/>
</dbReference>
<dbReference type="KEGG" id="seri:SERIO_v1c08050"/>
<keyword evidence="3" id="KW-1185">Reference proteome</keyword>
<gene>
    <name evidence="2" type="ORF">SERIO_v1c08050</name>
</gene>
<keyword evidence="1" id="KW-0812">Transmembrane</keyword>
<dbReference type="PATRIC" id="fig|743698.3.peg.811"/>
<name>A0A0H3XMU1_9MOLU</name>
<reference evidence="3" key="2">
    <citation type="submission" date="2015-06" db="EMBL/GenBank/DDBJ databases">
        <title>Complete genome sequence of Spiroplasma eriocheiris TDA-040725-5 (DSM 21848).</title>
        <authorList>
            <person name="Lo W.-S."/>
            <person name="Kuo C.-H."/>
        </authorList>
    </citation>
    <scope>NUCLEOTIDE SEQUENCE [LARGE SCALE GENOMIC DNA]</scope>
    <source>
        <strain evidence="3">TDA-040725-5</strain>
    </source>
</reference>
<feature type="transmembrane region" description="Helical" evidence="1">
    <location>
        <begin position="104"/>
        <end position="122"/>
    </location>
</feature>
<feature type="transmembrane region" description="Helical" evidence="1">
    <location>
        <begin position="175"/>
        <end position="195"/>
    </location>
</feature>
<dbReference type="RefSeq" id="WP_047791577.1">
    <property type="nucleotide sequence ID" value="NZ_CP011856.1"/>
</dbReference>
<evidence type="ECO:0000313" key="3">
    <source>
        <dbReference type="Proteomes" id="UP000035661"/>
    </source>
</evidence>
<evidence type="ECO:0000313" key="2">
    <source>
        <dbReference type="EMBL" id="AKM54367.1"/>
    </source>
</evidence>
<keyword evidence="1" id="KW-0472">Membrane</keyword>
<evidence type="ECO:0000256" key="1">
    <source>
        <dbReference type="SAM" id="Phobius"/>
    </source>
</evidence>
<feature type="transmembrane region" description="Helical" evidence="1">
    <location>
        <begin position="64"/>
        <end position="84"/>
    </location>
</feature>
<organism evidence="2 3">
    <name type="scientific">Spiroplasma eriocheiris</name>
    <dbReference type="NCBI Taxonomy" id="315358"/>
    <lineage>
        <taxon>Bacteria</taxon>
        <taxon>Bacillati</taxon>
        <taxon>Mycoplasmatota</taxon>
        <taxon>Mollicutes</taxon>
        <taxon>Entomoplasmatales</taxon>
        <taxon>Spiroplasmataceae</taxon>
        <taxon>Spiroplasma</taxon>
    </lineage>
</organism>
<feature type="transmembrane region" description="Helical" evidence="1">
    <location>
        <begin position="15"/>
        <end position="34"/>
    </location>
</feature>
<protein>
    <recommendedName>
        <fullName evidence="4">Transmembrane protein</fullName>
    </recommendedName>
</protein>
<sequence>MKRWIPKKWYKDYIWYYKIIISAIAFGFLAYGFYMNCFKEFWYVNPRFDPWVTDYSLQNYDVLLSFYSVQVNIITIVWLILIIFNHHREQKNWFFSTNFKLSILNWNILMFIIFWIGIITGYKNGQLTISDYTSAQVACTVVTHFVMPILFFIYTFLTFGDYKIHWVKNFVKKDWWVAISYPLFYFFYVVVRGAIWTKDGNTTWAYPFLDLNFPMVENASKVEYSLLIIFGFFVIFSGVQILLTLLNNAMFKVFEKYHNKTLWYEKVWVKFKNWIKTKTSKRKDYQKE</sequence>
<evidence type="ECO:0008006" key="4">
    <source>
        <dbReference type="Google" id="ProtNLM"/>
    </source>
</evidence>
<feature type="transmembrane region" description="Helical" evidence="1">
    <location>
        <begin position="134"/>
        <end position="154"/>
    </location>
</feature>
<proteinExistence type="predicted"/>
<keyword evidence="1" id="KW-1133">Transmembrane helix</keyword>
<reference evidence="2 3" key="1">
    <citation type="journal article" date="2015" name="Genome Biol. Evol.">
        <title>Found and Lost: The Fates of Horizontally Acquired Genes in Arthropod-Symbiotic Spiroplasma.</title>
        <authorList>
            <person name="Lo W.S."/>
            <person name="Gasparich G.E."/>
            <person name="Kuo C.H."/>
        </authorList>
    </citation>
    <scope>NUCLEOTIDE SEQUENCE [LARGE SCALE GENOMIC DNA]</scope>
    <source>
        <strain evidence="3">TDA-040725-5</strain>
    </source>
</reference>
<accession>A0A0H3XMU1</accession>
<dbReference type="Proteomes" id="UP000035661">
    <property type="component" value="Chromosome"/>
</dbReference>
<dbReference type="AlphaFoldDB" id="A0A0H3XMU1"/>
<feature type="transmembrane region" description="Helical" evidence="1">
    <location>
        <begin position="224"/>
        <end position="246"/>
    </location>
</feature>